<feature type="transmembrane region" description="Helical" evidence="1">
    <location>
        <begin position="133"/>
        <end position="152"/>
    </location>
</feature>
<keyword evidence="1" id="KW-1133">Transmembrane helix</keyword>
<organism evidence="2 3">
    <name type="scientific">Rotaria magnacalcarata</name>
    <dbReference type="NCBI Taxonomy" id="392030"/>
    <lineage>
        <taxon>Eukaryota</taxon>
        <taxon>Metazoa</taxon>
        <taxon>Spiralia</taxon>
        <taxon>Gnathifera</taxon>
        <taxon>Rotifera</taxon>
        <taxon>Eurotatoria</taxon>
        <taxon>Bdelloidea</taxon>
        <taxon>Philodinida</taxon>
        <taxon>Philodinidae</taxon>
        <taxon>Rotaria</taxon>
    </lineage>
</organism>
<name>A0A8S2V2G6_9BILA</name>
<sequence length="217" mass="25771">QVNPDKCCIAVQEIDFLSHTINEQFIKPNGNKITAIIDLPAATTFKEANEFLGKINWYRKFIPDFARIAAPLHTSNFTLKILVLFGTENLKHRNKDSINFKFKIELQNSKFEKTKFKIVMKKQTQNLISKFEIVITIMYNFHKIILIVMFLVKKQLQNRREFTIRDRNRISKFEIAITSNEKQIQNHRFASMAYETEHDFWLKISFPKPARRVFERV</sequence>
<gene>
    <name evidence="2" type="ORF">GIL414_LOCUS28877</name>
</gene>
<feature type="non-terminal residue" evidence="2">
    <location>
        <position position="217"/>
    </location>
</feature>
<evidence type="ECO:0000256" key="1">
    <source>
        <dbReference type="SAM" id="Phobius"/>
    </source>
</evidence>
<evidence type="ECO:0000313" key="2">
    <source>
        <dbReference type="EMBL" id="CAF4371717.1"/>
    </source>
</evidence>
<proteinExistence type="predicted"/>
<comment type="caution">
    <text evidence="2">The sequence shown here is derived from an EMBL/GenBank/DDBJ whole genome shotgun (WGS) entry which is preliminary data.</text>
</comment>
<dbReference type="InterPro" id="IPR051320">
    <property type="entry name" value="Viral_Replic_Matur_Polypro"/>
</dbReference>
<protein>
    <submittedName>
        <fullName evidence="2">Uncharacterized protein</fullName>
    </submittedName>
</protein>
<dbReference type="PANTHER" id="PTHR33064:SF37">
    <property type="entry name" value="RIBONUCLEASE H"/>
    <property type="match status" value="1"/>
</dbReference>
<dbReference type="InterPro" id="IPR043502">
    <property type="entry name" value="DNA/RNA_pol_sf"/>
</dbReference>
<dbReference type="InterPro" id="IPR043128">
    <property type="entry name" value="Rev_trsase/Diguanyl_cyclase"/>
</dbReference>
<evidence type="ECO:0000313" key="3">
    <source>
        <dbReference type="Proteomes" id="UP000681720"/>
    </source>
</evidence>
<dbReference type="Proteomes" id="UP000681720">
    <property type="component" value="Unassembled WGS sequence"/>
</dbReference>
<dbReference type="Gene3D" id="3.30.70.270">
    <property type="match status" value="1"/>
</dbReference>
<dbReference type="SUPFAM" id="SSF56672">
    <property type="entry name" value="DNA/RNA polymerases"/>
    <property type="match status" value="1"/>
</dbReference>
<dbReference type="PANTHER" id="PTHR33064">
    <property type="entry name" value="POL PROTEIN"/>
    <property type="match status" value="1"/>
</dbReference>
<keyword evidence="1" id="KW-0812">Transmembrane</keyword>
<accession>A0A8S2V2G6</accession>
<dbReference type="AlphaFoldDB" id="A0A8S2V2G6"/>
<keyword evidence="1" id="KW-0472">Membrane</keyword>
<reference evidence="2" key="1">
    <citation type="submission" date="2021-02" db="EMBL/GenBank/DDBJ databases">
        <authorList>
            <person name="Nowell W R."/>
        </authorList>
    </citation>
    <scope>NUCLEOTIDE SEQUENCE</scope>
</reference>
<dbReference type="EMBL" id="CAJOBJ010050546">
    <property type="protein sequence ID" value="CAF4371717.1"/>
    <property type="molecule type" value="Genomic_DNA"/>
</dbReference>